<keyword evidence="2" id="KW-1185">Reference proteome</keyword>
<dbReference type="RefSeq" id="WP_181472647.1">
    <property type="nucleotide sequence ID" value="NZ_JACEFG010000002.1"/>
</dbReference>
<protein>
    <submittedName>
        <fullName evidence="1">Uncharacterized protein</fullName>
    </submittedName>
</protein>
<sequence>MKVTWKEELQLFVDDVIELVYQWPAENRSTIRILQLIERKQKQLNHSNFPDFGCYYLQLAQIIDHLLQQTIDHKPDLSWFCKYWETFEREEKLTLNHVIIEEHQQERTFKKFVIERDPEEMKLYRKSAIQCSYHMFHALPDRIETFHLLTGESYIEWTNPQRLSS</sequence>
<gene>
    <name evidence="1" type="ORF">H0266_12180</name>
</gene>
<evidence type="ECO:0000313" key="2">
    <source>
        <dbReference type="Proteomes" id="UP000571017"/>
    </source>
</evidence>
<dbReference type="EMBL" id="JACEFG010000002">
    <property type="protein sequence ID" value="MBA2175650.1"/>
    <property type="molecule type" value="Genomic_DNA"/>
</dbReference>
<name>A0A838CUJ0_9BACI</name>
<dbReference type="AlphaFoldDB" id="A0A838CUJ0"/>
<accession>A0A838CUJ0</accession>
<dbReference type="Proteomes" id="UP000571017">
    <property type="component" value="Unassembled WGS sequence"/>
</dbReference>
<comment type="caution">
    <text evidence="1">The sequence shown here is derived from an EMBL/GenBank/DDBJ whole genome shotgun (WGS) entry which is preliminary data.</text>
</comment>
<reference evidence="1 2" key="1">
    <citation type="journal article" date="2004" name="Extremophiles">
        <title>Halobacillus locisalis sp. nov., a halophilic bacterium isolated from a marine solar saltern of the Yellow Sea in Korea.</title>
        <authorList>
            <person name="Yoon J.H."/>
            <person name="Kang K.H."/>
            <person name="Oh T.K."/>
            <person name="Park Y.H."/>
        </authorList>
    </citation>
    <scope>NUCLEOTIDE SEQUENCE [LARGE SCALE GENOMIC DNA]</scope>
    <source>
        <strain evidence="1 2">KCTC 3788</strain>
    </source>
</reference>
<proteinExistence type="predicted"/>
<evidence type="ECO:0000313" key="1">
    <source>
        <dbReference type="EMBL" id="MBA2175650.1"/>
    </source>
</evidence>
<organism evidence="1 2">
    <name type="scientific">Halobacillus locisalis</name>
    <dbReference type="NCBI Taxonomy" id="220753"/>
    <lineage>
        <taxon>Bacteria</taxon>
        <taxon>Bacillati</taxon>
        <taxon>Bacillota</taxon>
        <taxon>Bacilli</taxon>
        <taxon>Bacillales</taxon>
        <taxon>Bacillaceae</taxon>
        <taxon>Halobacillus</taxon>
    </lineage>
</organism>